<feature type="transmembrane region" description="Helical" evidence="1">
    <location>
        <begin position="165"/>
        <end position="185"/>
    </location>
</feature>
<reference evidence="2 3" key="1">
    <citation type="submission" date="2020-04" db="EMBL/GenBank/DDBJ databases">
        <authorList>
            <person name="De Canck E."/>
        </authorList>
    </citation>
    <scope>NUCLEOTIDE SEQUENCE [LARGE SCALE GENOMIC DNA]</scope>
    <source>
        <strain evidence="2 3">LMG 1873</strain>
    </source>
</reference>
<organism evidence="2 3">
    <name type="scientific">Achromobacter piechaudii</name>
    <dbReference type="NCBI Taxonomy" id="72556"/>
    <lineage>
        <taxon>Bacteria</taxon>
        <taxon>Pseudomonadati</taxon>
        <taxon>Pseudomonadota</taxon>
        <taxon>Betaproteobacteria</taxon>
        <taxon>Burkholderiales</taxon>
        <taxon>Alcaligenaceae</taxon>
        <taxon>Achromobacter</taxon>
    </lineage>
</organism>
<evidence type="ECO:0000313" key="3">
    <source>
        <dbReference type="Proteomes" id="UP000494116"/>
    </source>
</evidence>
<dbReference type="EMBL" id="CADIJS010000004">
    <property type="protein sequence ID" value="CAB3728172.1"/>
    <property type="molecule type" value="Genomic_DNA"/>
</dbReference>
<name>A0ABN7F5G8_9BURK</name>
<keyword evidence="3" id="KW-1185">Reference proteome</keyword>
<feature type="transmembrane region" description="Helical" evidence="1">
    <location>
        <begin position="51"/>
        <end position="72"/>
    </location>
</feature>
<evidence type="ECO:0000256" key="1">
    <source>
        <dbReference type="SAM" id="Phobius"/>
    </source>
</evidence>
<feature type="transmembrane region" description="Helical" evidence="1">
    <location>
        <begin position="119"/>
        <end position="138"/>
    </location>
</feature>
<proteinExistence type="predicted"/>
<accession>A0ABN7F5G8</accession>
<gene>
    <name evidence="2" type="ORF">LMG1873_04558</name>
</gene>
<evidence type="ECO:0000313" key="2">
    <source>
        <dbReference type="EMBL" id="CAB3728172.1"/>
    </source>
</evidence>
<keyword evidence="1" id="KW-0812">Transmembrane</keyword>
<feature type="transmembrane region" description="Helical" evidence="1">
    <location>
        <begin position="12"/>
        <end position="31"/>
    </location>
</feature>
<comment type="caution">
    <text evidence="2">The sequence shown here is derived from an EMBL/GenBank/DDBJ whole genome shotgun (WGS) entry which is preliminary data.</text>
</comment>
<keyword evidence="1" id="KW-1133">Transmembrane helix</keyword>
<dbReference type="RefSeq" id="WP_156487193.1">
    <property type="nucleotide sequence ID" value="NZ_CADIJS010000004.1"/>
</dbReference>
<dbReference type="Proteomes" id="UP000494116">
    <property type="component" value="Unassembled WGS sequence"/>
</dbReference>
<sequence length="190" mass="20794">MLKNSEKMTPIDWAILGLALILLIPPVLVITVLNQTNAAHFVTSATGRAYFLSYASFWLAAMAGLTAGRGVLRHQRGTPKAELAVASIQDYIESALCLVTSACSLALTALDEQQLHHRAFLWMLTAYPIVYAGYLCALKRWESALRKRKRAVSLASVGLRNARRLFLAAATVVASGLWAMDWFFLPALTG</sequence>
<protein>
    <submittedName>
        <fullName evidence="2">Uncharacterized protein</fullName>
    </submittedName>
</protein>
<feature type="transmembrane region" description="Helical" evidence="1">
    <location>
        <begin position="84"/>
        <end position="107"/>
    </location>
</feature>
<keyword evidence="1" id="KW-0472">Membrane</keyword>